<protein>
    <submittedName>
        <fullName evidence="1">Uncharacterized protein</fullName>
    </submittedName>
</protein>
<proteinExistence type="predicted"/>
<reference evidence="1" key="1">
    <citation type="submission" date="2014-05" db="EMBL/GenBank/DDBJ databases">
        <authorList>
            <person name="Chronopoulou M."/>
        </authorList>
    </citation>
    <scope>NUCLEOTIDE SEQUENCE</scope>
    <source>
        <tissue evidence="1">Whole organism</tissue>
    </source>
</reference>
<accession>A0A0K2T016</accession>
<sequence>MNQLARKTDGTILPITSILITYINCIEII</sequence>
<evidence type="ECO:0000313" key="1">
    <source>
        <dbReference type="EMBL" id="CDW18831.1"/>
    </source>
</evidence>
<dbReference type="AlphaFoldDB" id="A0A0K2T016"/>
<name>A0A0K2T016_LEPSM</name>
<organism evidence="1">
    <name type="scientific">Lepeophtheirus salmonis</name>
    <name type="common">Salmon louse</name>
    <name type="synonym">Caligus salmonis</name>
    <dbReference type="NCBI Taxonomy" id="72036"/>
    <lineage>
        <taxon>Eukaryota</taxon>
        <taxon>Metazoa</taxon>
        <taxon>Ecdysozoa</taxon>
        <taxon>Arthropoda</taxon>
        <taxon>Crustacea</taxon>
        <taxon>Multicrustacea</taxon>
        <taxon>Hexanauplia</taxon>
        <taxon>Copepoda</taxon>
        <taxon>Siphonostomatoida</taxon>
        <taxon>Caligidae</taxon>
        <taxon>Lepeophtheirus</taxon>
    </lineage>
</organism>
<dbReference type="EMBL" id="HACA01001470">
    <property type="protein sequence ID" value="CDW18831.1"/>
    <property type="molecule type" value="Transcribed_RNA"/>
</dbReference>